<keyword evidence="1" id="KW-1185">Reference proteome</keyword>
<reference evidence="2" key="1">
    <citation type="submission" date="2022-11" db="UniProtKB">
        <authorList>
            <consortium name="WormBaseParasite"/>
        </authorList>
    </citation>
    <scope>IDENTIFICATION</scope>
</reference>
<sequence length="87" mass="10576">MIRILNMRITPNQNDSLNRLIKVCVLDNPSDRPTMEEIVQFLNGEIEYFGYELREMERLENVRLEEEQRKKDECRRKLRNRLFCGLC</sequence>
<dbReference type="Gene3D" id="1.10.510.10">
    <property type="entry name" value="Transferase(Phosphotransferase) domain 1"/>
    <property type="match status" value="1"/>
</dbReference>
<accession>A0A915LH08</accession>
<name>A0A915LH08_MELJA</name>
<dbReference type="Proteomes" id="UP000887561">
    <property type="component" value="Unplaced"/>
</dbReference>
<protein>
    <submittedName>
        <fullName evidence="2">Uncharacterized protein</fullName>
    </submittedName>
</protein>
<organism evidence="1 2">
    <name type="scientific">Meloidogyne javanica</name>
    <name type="common">Root-knot nematode worm</name>
    <dbReference type="NCBI Taxonomy" id="6303"/>
    <lineage>
        <taxon>Eukaryota</taxon>
        <taxon>Metazoa</taxon>
        <taxon>Ecdysozoa</taxon>
        <taxon>Nematoda</taxon>
        <taxon>Chromadorea</taxon>
        <taxon>Rhabditida</taxon>
        <taxon>Tylenchina</taxon>
        <taxon>Tylenchomorpha</taxon>
        <taxon>Tylenchoidea</taxon>
        <taxon>Meloidogynidae</taxon>
        <taxon>Meloidogyninae</taxon>
        <taxon>Meloidogyne</taxon>
        <taxon>Meloidogyne incognita group</taxon>
    </lineage>
</organism>
<dbReference type="WBParaSite" id="scaffold10742_cov147.g15034">
    <property type="protein sequence ID" value="scaffold10742_cov147.g15034"/>
    <property type="gene ID" value="scaffold10742_cov147.g15034"/>
</dbReference>
<dbReference type="InterPro" id="IPR011009">
    <property type="entry name" value="Kinase-like_dom_sf"/>
</dbReference>
<dbReference type="AlphaFoldDB" id="A0A915LH08"/>
<evidence type="ECO:0000313" key="2">
    <source>
        <dbReference type="WBParaSite" id="scaffold10742_cov147.g15034"/>
    </source>
</evidence>
<evidence type="ECO:0000313" key="1">
    <source>
        <dbReference type="Proteomes" id="UP000887561"/>
    </source>
</evidence>
<proteinExistence type="predicted"/>
<dbReference type="SUPFAM" id="SSF56112">
    <property type="entry name" value="Protein kinase-like (PK-like)"/>
    <property type="match status" value="1"/>
</dbReference>